<name>A0A317XU78_9BASI</name>
<dbReference type="Proteomes" id="UP000246740">
    <property type="component" value="Unassembled WGS sequence"/>
</dbReference>
<dbReference type="InParanoid" id="A0A317XU78"/>
<gene>
    <name evidence="1" type="ORF">BCV70DRAFT_52368</name>
</gene>
<evidence type="ECO:0000313" key="2">
    <source>
        <dbReference type="Proteomes" id="UP000246740"/>
    </source>
</evidence>
<proteinExistence type="predicted"/>
<protein>
    <submittedName>
        <fullName evidence="1">Uncharacterized protein</fullName>
    </submittedName>
</protein>
<dbReference type="EMBL" id="KZ819189">
    <property type="protein sequence ID" value="PWZ01854.1"/>
    <property type="molecule type" value="Genomic_DNA"/>
</dbReference>
<evidence type="ECO:0000313" key="1">
    <source>
        <dbReference type="EMBL" id="PWZ01854.1"/>
    </source>
</evidence>
<sequence length="95" mass="10386">MDQKMQEAAAAWTLSPPRECSLSFFLELLRRVVRCAARCSNCPVPNLIQASRRSSLAVILLASWQSTATVVRARRLGHSVGSTCLIIGSSRPSRS</sequence>
<dbReference type="AlphaFoldDB" id="A0A317XU78"/>
<accession>A0A317XU78</accession>
<organism evidence="1 2">
    <name type="scientific">Testicularia cyperi</name>
    <dbReference type="NCBI Taxonomy" id="1882483"/>
    <lineage>
        <taxon>Eukaryota</taxon>
        <taxon>Fungi</taxon>
        <taxon>Dikarya</taxon>
        <taxon>Basidiomycota</taxon>
        <taxon>Ustilaginomycotina</taxon>
        <taxon>Ustilaginomycetes</taxon>
        <taxon>Ustilaginales</taxon>
        <taxon>Anthracoideaceae</taxon>
        <taxon>Testicularia</taxon>
    </lineage>
</organism>
<reference evidence="1 2" key="1">
    <citation type="journal article" date="2018" name="Mol. Biol. Evol.">
        <title>Broad Genomic Sampling Reveals a Smut Pathogenic Ancestry of the Fungal Clade Ustilaginomycotina.</title>
        <authorList>
            <person name="Kijpornyongpan T."/>
            <person name="Mondo S.J."/>
            <person name="Barry K."/>
            <person name="Sandor L."/>
            <person name="Lee J."/>
            <person name="Lipzen A."/>
            <person name="Pangilinan J."/>
            <person name="LaButti K."/>
            <person name="Hainaut M."/>
            <person name="Henrissat B."/>
            <person name="Grigoriev I.V."/>
            <person name="Spatafora J.W."/>
            <person name="Aime M.C."/>
        </authorList>
    </citation>
    <scope>NUCLEOTIDE SEQUENCE [LARGE SCALE GENOMIC DNA]</scope>
    <source>
        <strain evidence="1 2">MCA 3645</strain>
    </source>
</reference>
<keyword evidence="2" id="KW-1185">Reference proteome</keyword>